<organism evidence="1 2">
    <name type="scientific">Paramagnetospirillum magnetotacticum MS-1</name>
    <dbReference type="NCBI Taxonomy" id="272627"/>
    <lineage>
        <taxon>Bacteria</taxon>
        <taxon>Pseudomonadati</taxon>
        <taxon>Pseudomonadota</taxon>
        <taxon>Alphaproteobacteria</taxon>
        <taxon>Rhodospirillales</taxon>
        <taxon>Magnetospirillaceae</taxon>
        <taxon>Paramagnetospirillum</taxon>
    </lineage>
</organism>
<comment type="caution">
    <text evidence="1">The sequence shown here is derived from an EMBL/GenBank/DDBJ whole genome shotgun (WGS) entry which is preliminary data.</text>
</comment>
<gene>
    <name evidence="1" type="ORF">CCC_02788</name>
</gene>
<dbReference type="Proteomes" id="UP000031971">
    <property type="component" value="Unassembled WGS sequence"/>
</dbReference>
<evidence type="ECO:0000313" key="1">
    <source>
        <dbReference type="EMBL" id="KIL99999.1"/>
    </source>
</evidence>
<proteinExistence type="predicted"/>
<dbReference type="AlphaFoldDB" id="A0A0C2YJP9"/>
<sequence>MSGEKPQRRECRDCSYWTGRACAVADVRPEKKECRGCDFFIRDSLRYAFFTKV</sequence>
<dbReference type="EMBL" id="JXSL01000020">
    <property type="protein sequence ID" value="KIL99999.1"/>
    <property type="molecule type" value="Genomic_DNA"/>
</dbReference>
<protein>
    <submittedName>
        <fullName evidence="1">Uncharacterized protein</fullName>
    </submittedName>
</protein>
<dbReference type="RefSeq" id="WP_160295507.1">
    <property type="nucleotide sequence ID" value="NZ_JXSL01000020.1"/>
</dbReference>
<accession>A0A0C2YJP9</accession>
<reference evidence="1 2" key="1">
    <citation type="submission" date="2015-01" db="EMBL/GenBank/DDBJ databases">
        <title>Genome Sequence of Magnetospirillum magnetotacticum Strain MS-1.</title>
        <authorList>
            <person name="Marinov G.K."/>
            <person name="Smalley M.D."/>
            <person name="DeSalvo G."/>
        </authorList>
    </citation>
    <scope>NUCLEOTIDE SEQUENCE [LARGE SCALE GENOMIC DNA]</scope>
    <source>
        <strain evidence="1 2">MS-1</strain>
    </source>
</reference>
<keyword evidence="2" id="KW-1185">Reference proteome</keyword>
<evidence type="ECO:0000313" key="2">
    <source>
        <dbReference type="Proteomes" id="UP000031971"/>
    </source>
</evidence>
<name>A0A0C2YJP9_PARME</name>
<dbReference type="STRING" id="272627.CCC_02788"/>